<geneLocation type="plasmid" evidence="1 2">
    <name>pMESIL02</name>
</geneLocation>
<sequence>MAHAVPEGWSRVIPISPWEYLHRHVHDIPPVFYSSFILNRPPVVDSDPELGVVLLLEEGRYALASPTTFVPLRPPLPALPRLAAVQAVQGTLDPVVLKLLYAFSD</sequence>
<evidence type="ECO:0000313" key="1">
    <source>
        <dbReference type="EMBL" id="ADH65451.1"/>
    </source>
</evidence>
<gene>
    <name evidence="1" type="ORF">Mesil_3665</name>
</gene>
<evidence type="ECO:0000313" key="2">
    <source>
        <dbReference type="Proteomes" id="UP000001916"/>
    </source>
</evidence>
<organism evidence="1 2">
    <name type="scientific">Allomeiothermus silvanus (strain ATCC 700542 / DSM 9946 / NBRC 106475 / NCIMB 13440 / VI-R2)</name>
    <name type="common">Thermus silvanus</name>
    <dbReference type="NCBI Taxonomy" id="526227"/>
    <lineage>
        <taxon>Bacteria</taxon>
        <taxon>Thermotogati</taxon>
        <taxon>Deinococcota</taxon>
        <taxon>Deinococci</taxon>
        <taxon>Thermales</taxon>
        <taxon>Thermaceae</taxon>
        <taxon>Allomeiothermus</taxon>
    </lineage>
</organism>
<accession>D7BJU5</accession>
<dbReference type="Proteomes" id="UP000001916">
    <property type="component" value="Plasmid pMESIL02"/>
</dbReference>
<dbReference type="RefSeq" id="WP_013159925.1">
    <property type="nucleotide sequence ID" value="NC_014214.1"/>
</dbReference>
<dbReference type="KEGG" id="msv:Mesil_3665"/>
<dbReference type="HOGENOM" id="CLU_2233322_0_0_0"/>
<keyword evidence="1" id="KW-0614">Plasmid</keyword>
<reference evidence="1 2" key="1">
    <citation type="journal article" date="2010" name="Stand. Genomic Sci.">
        <title>Complete genome sequence of Meiothermus silvanus type strain (VI-R2).</title>
        <authorList>
            <person name="Sikorski J."/>
            <person name="Tindall B.J."/>
            <person name="Lowry S."/>
            <person name="Lucas S."/>
            <person name="Nolan M."/>
            <person name="Copeland A."/>
            <person name="Glavina Del Rio T."/>
            <person name="Tice H."/>
            <person name="Cheng J.F."/>
            <person name="Han C."/>
            <person name="Pitluck S."/>
            <person name="Liolios K."/>
            <person name="Ivanova N."/>
            <person name="Mavromatis K."/>
            <person name="Mikhailova N."/>
            <person name="Pati A."/>
            <person name="Goodwin L."/>
            <person name="Chen A."/>
            <person name="Palaniappan K."/>
            <person name="Land M."/>
            <person name="Hauser L."/>
            <person name="Chang Y.J."/>
            <person name="Jeffries C.D."/>
            <person name="Rohde M."/>
            <person name="Goker M."/>
            <person name="Woyke T."/>
            <person name="Bristow J."/>
            <person name="Eisen J.A."/>
            <person name="Markowitz V."/>
            <person name="Hugenholtz P."/>
            <person name="Kyrpides N.C."/>
            <person name="Klenk H.P."/>
            <person name="Lapidus A."/>
        </authorList>
    </citation>
    <scope>NUCLEOTIDE SEQUENCE [LARGE SCALE GENOMIC DNA]</scope>
    <source>
        <strain evidence="2">ATCC 700542 / DSM 9946 / VI-R2</strain>
        <plasmid evidence="2">Plasmid pMESIL02</plasmid>
    </source>
</reference>
<dbReference type="EMBL" id="CP002044">
    <property type="protein sequence ID" value="ADH65451.1"/>
    <property type="molecule type" value="Genomic_DNA"/>
</dbReference>
<name>D7BJU5_ALLS1</name>
<dbReference type="AlphaFoldDB" id="D7BJU5"/>
<proteinExistence type="predicted"/>
<keyword evidence="2" id="KW-1185">Reference proteome</keyword>
<protein>
    <submittedName>
        <fullName evidence="1">Uncharacterized protein</fullName>
    </submittedName>
</protein>